<reference evidence="3" key="1">
    <citation type="journal article" date="2013" name="Genome Announc.">
        <title>Draft Genome Sequence of Streptomyces bottropensis ATCC 25435, a Bottromycin-Producing Actinomycete.</title>
        <authorList>
            <person name="Zhang H."/>
            <person name="Zhou W."/>
            <person name="Zhuang Y."/>
            <person name="Liang X."/>
            <person name="Liu T."/>
        </authorList>
    </citation>
    <scope>NUCLEOTIDE SEQUENCE [LARGE SCALE GENOMIC DNA]</scope>
    <source>
        <strain evidence="3">ATCC 25435</strain>
    </source>
</reference>
<evidence type="ECO:0000313" key="3">
    <source>
        <dbReference type="Proteomes" id="UP000030760"/>
    </source>
</evidence>
<accession>M3FS47</accession>
<evidence type="ECO:0000313" key="2">
    <source>
        <dbReference type="EMBL" id="EMF55014.1"/>
    </source>
</evidence>
<proteinExistence type="predicted"/>
<dbReference type="EMBL" id="KB405078">
    <property type="protein sequence ID" value="EMF55014.1"/>
    <property type="molecule type" value="Genomic_DNA"/>
</dbReference>
<name>M3FS47_9ACTN</name>
<sequence>MRRAEWAGLAEPAQDRLSTTAKRQDQEPDRPTRRTARSLEWLERHDATPV</sequence>
<dbReference type="AlphaFoldDB" id="M3FS47"/>
<feature type="compositionally biased region" description="Basic and acidic residues" evidence="1">
    <location>
        <begin position="40"/>
        <end position="50"/>
    </location>
</feature>
<feature type="compositionally biased region" description="Basic and acidic residues" evidence="1">
    <location>
        <begin position="22"/>
        <end position="32"/>
    </location>
</feature>
<evidence type="ECO:0000256" key="1">
    <source>
        <dbReference type="SAM" id="MobiDB-lite"/>
    </source>
</evidence>
<feature type="region of interest" description="Disordered" evidence="1">
    <location>
        <begin position="1"/>
        <end position="50"/>
    </location>
</feature>
<protein>
    <submittedName>
        <fullName evidence="2">Uncharacterized protein</fullName>
    </submittedName>
</protein>
<gene>
    <name evidence="2" type="ORF">SBD_4682</name>
</gene>
<dbReference type="Proteomes" id="UP000030760">
    <property type="component" value="Unassembled WGS sequence"/>
</dbReference>
<organism evidence="2 3">
    <name type="scientific">Streptomyces bottropensis ATCC 25435</name>
    <dbReference type="NCBI Taxonomy" id="1054862"/>
    <lineage>
        <taxon>Bacteria</taxon>
        <taxon>Bacillati</taxon>
        <taxon>Actinomycetota</taxon>
        <taxon>Actinomycetes</taxon>
        <taxon>Kitasatosporales</taxon>
        <taxon>Streptomycetaceae</taxon>
        <taxon>Streptomyces</taxon>
    </lineage>
</organism>